<accession>A0A9E9IZJ3</accession>
<feature type="transmembrane region" description="Helical" evidence="1">
    <location>
        <begin position="57"/>
        <end position="82"/>
    </location>
</feature>
<evidence type="ECO:0000256" key="1">
    <source>
        <dbReference type="SAM" id="Phobius"/>
    </source>
</evidence>
<keyword evidence="1" id="KW-0472">Membrane</keyword>
<proteinExistence type="predicted"/>
<geneLocation type="mitochondrion" evidence="2"/>
<gene>
    <name evidence="2" type="primary">nad4l</name>
</gene>
<dbReference type="Gene3D" id="1.10.287.3510">
    <property type="match status" value="1"/>
</dbReference>
<name>A0A9E9IZJ3_9NEOP</name>
<sequence length="96" mass="11282">MNSSFLFMFFLIGFQAFLYMSFEFKKALNVLILMEYFSLNIFFILSFFLMKEFGLNFLMYFLVILVCEGAMGLSVLVSLVRFNTKFSLNSMSFLLC</sequence>
<feature type="transmembrane region" description="Helical" evidence="1">
    <location>
        <begin position="5"/>
        <end position="22"/>
    </location>
</feature>
<keyword evidence="1" id="KW-1133">Transmembrane helix</keyword>
<keyword evidence="1" id="KW-0812">Transmembrane</keyword>
<organism evidence="2">
    <name type="scientific">Opimothrips tubulatus</name>
    <dbReference type="NCBI Taxonomy" id="2724111"/>
    <lineage>
        <taxon>Eukaryota</taxon>
        <taxon>Metazoa</taxon>
        <taxon>Ecdysozoa</taxon>
        <taxon>Arthropoda</taxon>
        <taxon>Hexapoda</taxon>
        <taxon>Insecta</taxon>
        <taxon>Pterygota</taxon>
        <taxon>Neoptera</taxon>
        <taxon>Paraneoptera</taxon>
        <taxon>Thysanoptera</taxon>
        <taxon>Terebrantia</taxon>
        <taxon>Thripoidea</taxon>
        <taxon>Thripidae</taxon>
        <taxon>Opimothrips</taxon>
    </lineage>
</organism>
<evidence type="ECO:0000313" key="2">
    <source>
        <dbReference type="EMBL" id="WAO28730.1"/>
    </source>
</evidence>
<dbReference type="AlphaFoldDB" id="A0A9E9IZJ3"/>
<dbReference type="EMBL" id="MN787503">
    <property type="protein sequence ID" value="WAO28730.1"/>
    <property type="molecule type" value="Genomic_DNA"/>
</dbReference>
<reference evidence="2" key="1">
    <citation type="submission" date="2019-12" db="EMBL/GenBank/DDBJ databases">
        <title>Opimothrips tubulatus.</title>
        <authorList>
            <person name="Xie Y."/>
            <person name="Zhang H."/>
        </authorList>
    </citation>
    <scope>NUCLEOTIDE SEQUENCE</scope>
</reference>
<feature type="transmembrane region" description="Helical" evidence="1">
    <location>
        <begin position="28"/>
        <end position="50"/>
    </location>
</feature>
<keyword evidence="2" id="KW-0496">Mitochondrion</keyword>
<protein>
    <submittedName>
        <fullName evidence="2">NADH dehydrogenase subunit 4L</fullName>
    </submittedName>
</protein>